<gene>
    <name evidence="2" type="ORF">CGL56_17715</name>
</gene>
<dbReference type="PANTHER" id="PTHR12110:SF21">
    <property type="entry name" value="XYLOSE ISOMERASE-LIKE TIM BARREL DOMAIN-CONTAINING PROTEIN"/>
    <property type="match status" value="1"/>
</dbReference>
<evidence type="ECO:0000313" key="2">
    <source>
        <dbReference type="EMBL" id="PHK97117.1"/>
    </source>
</evidence>
<organism evidence="2 3">
    <name type="scientific">Neolewinella marina</name>
    <dbReference type="NCBI Taxonomy" id="438751"/>
    <lineage>
        <taxon>Bacteria</taxon>
        <taxon>Pseudomonadati</taxon>
        <taxon>Bacteroidota</taxon>
        <taxon>Saprospiria</taxon>
        <taxon>Saprospirales</taxon>
        <taxon>Lewinellaceae</taxon>
        <taxon>Neolewinella</taxon>
    </lineage>
</organism>
<keyword evidence="3" id="KW-1185">Reference proteome</keyword>
<reference evidence="2 3" key="1">
    <citation type="submission" date="2017-10" db="EMBL/GenBank/DDBJ databases">
        <title>The draft genome sequence of Lewinella marina KCTC 32374.</title>
        <authorList>
            <person name="Wang K."/>
        </authorList>
    </citation>
    <scope>NUCLEOTIDE SEQUENCE [LARGE SCALE GENOMIC DNA]</scope>
    <source>
        <strain evidence="2 3">MKG-38</strain>
    </source>
</reference>
<dbReference type="InterPro" id="IPR036237">
    <property type="entry name" value="Xyl_isomerase-like_sf"/>
</dbReference>
<comment type="caution">
    <text evidence="2">The sequence shown here is derived from an EMBL/GenBank/DDBJ whole genome shotgun (WGS) entry which is preliminary data.</text>
</comment>
<accession>A0A2G0CB15</accession>
<sequence length="299" mass="33356">MPLAIHNWMRAEPLEATLARIKPLGYDYLEIQGTPADYDIPTVRQQLKKHGVKCWGSVTLMLGERNLLAADAGARARSVQYVKDIITMVKELDGEMVSVVPGTVGKIVPGARPEEEWDWAVASMQECYEFAQAAGIKLGIEPINRFETYFINRGDQALALAEATGPDCGVCLDIFHMNIEEEDYLDTIRRCSDRLVGFHVADNNRMAPGMGRIDWRELVATLQEVGFQGPLSVEFAAPVDRTPANPYPDSIDTDPQGLTEEARKFLEDHGSSALTEDFYTMLTRRSAETLLPLLNEHQD</sequence>
<evidence type="ECO:0000313" key="3">
    <source>
        <dbReference type="Proteomes" id="UP000226437"/>
    </source>
</evidence>
<evidence type="ECO:0000259" key="1">
    <source>
        <dbReference type="Pfam" id="PF01261"/>
    </source>
</evidence>
<dbReference type="EMBL" id="PDLO01000013">
    <property type="protein sequence ID" value="PHK97117.1"/>
    <property type="molecule type" value="Genomic_DNA"/>
</dbReference>
<proteinExistence type="predicted"/>
<dbReference type="InterPro" id="IPR013022">
    <property type="entry name" value="Xyl_isomerase-like_TIM-brl"/>
</dbReference>
<dbReference type="Pfam" id="PF01261">
    <property type="entry name" value="AP_endonuc_2"/>
    <property type="match status" value="1"/>
</dbReference>
<dbReference type="PANTHER" id="PTHR12110">
    <property type="entry name" value="HYDROXYPYRUVATE ISOMERASE"/>
    <property type="match status" value="1"/>
</dbReference>
<dbReference type="OrthoDB" id="9801426at2"/>
<dbReference type="InterPro" id="IPR050312">
    <property type="entry name" value="IolE/XylAMocC-like"/>
</dbReference>
<protein>
    <submittedName>
        <fullName evidence="2">Epimerase</fullName>
    </submittedName>
</protein>
<dbReference type="SUPFAM" id="SSF51658">
    <property type="entry name" value="Xylose isomerase-like"/>
    <property type="match status" value="1"/>
</dbReference>
<dbReference type="Proteomes" id="UP000226437">
    <property type="component" value="Unassembled WGS sequence"/>
</dbReference>
<dbReference type="RefSeq" id="WP_099107927.1">
    <property type="nucleotide sequence ID" value="NZ_JAATJF010000002.1"/>
</dbReference>
<dbReference type="AlphaFoldDB" id="A0A2G0CB15"/>
<dbReference type="Gene3D" id="3.20.20.150">
    <property type="entry name" value="Divalent-metal-dependent TIM barrel enzymes"/>
    <property type="match status" value="1"/>
</dbReference>
<feature type="domain" description="Xylose isomerase-like TIM barrel" evidence="1">
    <location>
        <begin position="19"/>
        <end position="254"/>
    </location>
</feature>
<name>A0A2G0CB15_9BACT</name>